<keyword evidence="3" id="KW-1185">Reference proteome</keyword>
<feature type="compositionally biased region" description="Low complexity" evidence="1">
    <location>
        <begin position="39"/>
        <end position="48"/>
    </location>
</feature>
<proteinExistence type="predicted"/>
<reference evidence="3" key="1">
    <citation type="journal article" date="2019" name="Int. J. Syst. Evol. Microbiol.">
        <title>The Global Catalogue of Microorganisms (GCM) 10K type strain sequencing project: providing services to taxonomists for standard genome sequencing and annotation.</title>
        <authorList>
            <consortium name="The Broad Institute Genomics Platform"/>
            <consortium name="The Broad Institute Genome Sequencing Center for Infectious Disease"/>
            <person name="Wu L."/>
            <person name="Ma J."/>
        </authorList>
    </citation>
    <scope>NUCLEOTIDE SEQUENCE [LARGE SCALE GENOMIC DNA]</scope>
    <source>
        <strain evidence="3">JCM 17138</strain>
    </source>
</reference>
<accession>A0ABP7I0K3</accession>
<evidence type="ECO:0000313" key="3">
    <source>
        <dbReference type="Proteomes" id="UP001501009"/>
    </source>
</evidence>
<name>A0ABP7I0K3_9ACTN</name>
<sequence>MASIPFFTSSSLRLASADAEASAEAPSEAREATAEEAAEATAEAADAARLCTFDGDPELSEHPATPATAHTMSSAPAAHRTRVPVLPSSPAMSSPVLSRAVTDFQ</sequence>
<feature type="region of interest" description="Disordered" evidence="1">
    <location>
        <begin position="18"/>
        <end position="105"/>
    </location>
</feature>
<dbReference type="Proteomes" id="UP001501009">
    <property type="component" value="Unassembled WGS sequence"/>
</dbReference>
<protein>
    <submittedName>
        <fullName evidence="2">Uncharacterized protein</fullName>
    </submittedName>
</protein>
<gene>
    <name evidence="2" type="ORF">GCM10022403_047260</name>
</gene>
<evidence type="ECO:0000313" key="2">
    <source>
        <dbReference type="EMBL" id="GAA3807687.1"/>
    </source>
</evidence>
<comment type="caution">
    <text evidence="2">The sequence shown here is derived from an EMBL/GenBank/DDBJ whole genome shotgun (WGS) entry which is preliminary data.</text>
</comment>
<evidence type="ECO:0000256" key="1">
    <source>
        <dbReference type="SAM" id="MobiDB-lite"/>
    </source>
</evidence>
<organism evidence="2 3">
    <name type="scientific">Streptomyces coacervatus</name>
    <dbReference type="NCBI Taxonomy" id="647381"/>
    <lineage>
        <taxon>Bacteria</taxon>
        <taxon>Bacillati</taxon>
        <taxon>Actinomycetota</taxon>
        <taxon>Actinomycetes</taxon>
        <taxon>Kitasatosporales</taxon>
        <taxon>Streptomycetaceae</taxon>
        <taxon>Streptomyces</taxon>
    </lineage>
</organism>
<dbReference type="EMBL" id="BAABDE010000020">
    <property type="protein sequence ID" value="GAA3807687.1"/>
    <property type="molecule type" value="Genomic_DNA"/>
</dbReference>